<comment type="caution">
    <text evidence="9">The sequence shown here is derived from an EMBL/GenBank/DDBJ whole genome shotgun (WGS) entry which is preliminary data.</text>
</comment>
<dbReference type="InterPro" id="IPR015679">
    <property type="entry name" value="PLipase_D_fam"/>
</dbReference>
<feature type="domain" description="PLD phosphodiesterase" evidence="8">
    <location>
        <begin position="413"/>
        <end position="440"/>
    </location>
</feature>
<dbReference type="Pfam" id="PF13091">
    <property type="entry name" value="PLDc_2"/>
    <property type="match status" value="1"/>
</dbReference>
<protein>
    <recommendedName>
        <fullName evidence="2">phospholipase D</fullName>
        <ecNumber evidence="2">3.1.4.4</ecNumber>
    </recommendedName>
</protein>
<evidence type="ECO:0000256" key="1">
    <source>
        <dbReference type="ARBA" id="ARBA00000798"/>
    </source>
</evidence>
<evidence type="ECO:0000256" key="7">
    <source>
        <dbReference type="SAM" id="SignalP"/>
    </source>
</evidence>
<evidence type="ECO:0000256" key="5">
    <source>
        <dbReference type="ARBA" id="ARBA00022963"/>
    </source>
</evidence>
<dbReference type="PANTHER" id="PTHR18896">
    <property type="entry name" value="PHOSPHOLIPASE D"/>
    <property type="match status" value="1"/>
</dbReference>
<name>A0AAV0U860_9STRA</name>
<dbReference type="EC" id="3.1.4.4" evidence="2"/>
<dbReference type="InterPro" id="IPR025202">
    <property type="entry name" value="PLD-like_dom"/>
</dbReference>
<dbReference type="GO" id="GO:0009395">
    <property type="term" value="P:phospholipid catabolic process"/>
    <property type="evidence" value="ECO:0007669"/>
    <property type="project" value="TreeGrafter"/>
</dbReference>
<evidence type="ECO:0000259" key="8">
    <source>
        <dbReference type="PROSITE" id="PS50035"/>
    </source>
</evidence>
<evidence type="ECO:0000256" key="2">
    <source>
        <dbReference type="ARBA" id="ARBA00012027"/>
    </source>
</evidence>
<comment type="catalytic activity">
    <reaction evidence="1">
        <text>a 1,2-diacyl-sn-glycero-3-phosphocholine + H2O = a 1,2-diacyl-sn-glycero-3-phosphate + choline + H(+)</text>
        <dbReference type="Rhea" id="RHEA:14445"/>
        <dbReference type="ChEBI" id="CHEBI:15354"/>
        <dbReference type="ChEBI" id="CHEBI:15377"/>
        <dbReference type="ChEBI" id="CHEBI:15378"/>
        <dbReference type="ChEBI" id="CHEBI:57643"/>
        <dbReference type="ChEBI" id="CHEBI:58608"/>
        <dbReference type="EC" id="3.1.4.4"/>
    </reaction>
</comment>
<dbReference type="PROSITE" id="PS50035">
    <property type="entry name" value="PLD"/>
    <property type="match status" value="1"/>
</dbReference>
<gene>
    <name evidence="9" type="ORF">PFR002_LOCUS6720</name>
</gene>
<dbReference type="AlphaFoldDB" id="A0AAV0U860"/>
<evidence type="ECO:0000256" key="6">
    <source>
        <dbReference type="ARBA" id="ARBA00023098"/>
    </source>
</evidence>
<organism evidence="9 10">
    <name type="scientific">Peronospora farinosa</name>
    <dbReference type="NCBI Taxonomy" id="134698"/>
    <lineage>
        <taxon>Eukaryota</taxon>
        <taxon>Sar</taxon>
        <taxon>Stramenopiles</taxon>
        <taxon>Oomycota</taxon>
        <taxon>Peronosporomycetes</taxon>
        <taxon>Peronosporales</taxon>
        <taxon>Peronosporaceae</taxon>
        <taxon>Peronospora</taxon>
    </lineage>
</organism>
<dbReference type="Proteomes" id="UP001159659">
    <property type="component" value="Unassembled WGS sequence"/>
</dbReference>
<dbReference type="EMBL" id="CANTFK010000868">
    <property type="protein sequence ID" value="CAI5731898.1"/>
    <property type="molecule type" value="Genomic_DNA"/>
</dbReference>
<evidence type="ECO:0000313" key="10">
    <source>
        <dbReference type="Proteomes" id="UP001159659"/>
    </source>
</evidence>
<proteinExistence type="predicted"/>
<dbReference type="SUPFAM" id="SSF56024">
    <property type="entry name" value="Phospholipase D/nuclease"/>
    <property type="match status" value="2"/>
</dbReference>
<dbReference type="GO" id="GO:0005886">
    <property type="term" value="C:plasma membrane"/>
    <property type="evidence" value="ECO:0007669"/>
    <property type="project" value="TreeGrafter"/>
</dbReference>
<feature type="signal peptide" evidence="7">
    <location>
        <begin position="1"/>
        <end position="31"/>
    </location>
</feature>
<keyword evidence="3" id="KW-0677">Repeat</keyword>
<evidence type="ECO:0000256" key="3">
    <source>
        <dbReference type="ARBA" id="ARBA00022737"/>
    </source>
</evidence>
<dbReference type="InterPro" id="IPR001736">
    <property type="entry name" value="PLipase_D/transphosphatidylase"/>
</dbReference>
<dbReference type="PANTHER" id="PTHR18896:SF76">
    <property type="entry name" value="PHOSPHOLIPASE"/>
    <property type="match status" value="1"/>
</dbReference>
<keyword evidence="7" id="KW-0732">Signal</keyword>
<keyword evidence="4" id="KW-0378">Hydrolase</keyword>
<evidence type="ECO:0000256" key="4">
    <source>
        <dbReference type="ARBA" id="ARBA00022801"/>
    </source>
</evidence>
<dbReference type="SMART" id="SM00155">
    <property type="entry name" value="PLDc"/>
    <property type="match status" value="1"/>
</dbReference>
<sequence length="541" mass="60595">MLVPQSVTNFSNVFSCAVILFVAALVSLTMAQDDRNRIDLSDGSNVAIDQPLTEAKDWFLTEQEITYSRGGAPRDGLSVYTEENAITSFTVPNEFFNSVYDDLSVVGDGQRVLIATWDSKLIPLKPDVDVSGATTGYQKVFAGIVERGGQVNILSWANLLERSSVEVRNVINSLPPSPVNDARALFIFDDRLSTISSSHHQKTIVIAATSSSGHDDHPVASALRDAAGITMRFKGWIDGHIRIHGPAAKDVASNHLSRWNSDYMPTRGLEDDMLSFNNPPYYKLDPLDYASSTNKSTLGKQSVQIVRTFSCKYEHYTEFAPHGETSLLQARIKAIQNARNYIYIEDQYFILVPELLDALLMVMPRLQHVIVVVQAPVGNVVYSGYEKYFYDMVSPLKKKYPNKFKVYTTKRKLNLYIHSKIVIIDDVYLSIGSANWNRRSMTSDSELNANVVDQDTIKSPDGITVNKLARDFRIRKFHEMTGVSYDKLDAMTFLDAAAQFDVAAADDMSLLQILSAKTYLYHIVFLDSIRQQVDPQDTCNT</sequence>
<reference evidence="9" key="1">
    <citation type="submission" date="2022-12" db="EMBL/GenBank/DDBJ databases">
        <authorList>
            <person name="Webb A."/>
        </authorList>
    </citation>
    <scope>NUCLEOTIDE SEQUENCE</scope>
    <source>
        <strain evidence="9">Pf2</strain>
    </source>
</reference>
<accession>A0AAV0U860</accession>
<dbReference type="CDD" id="cd09105">
    <property type="entry name" value="PLDc_vPLD1_2_like_2"/>
    <property type="match status" value="1"/>
</dbReference>
<dbReference type="Gene3D" id="3.30.870.10">
    <property type="entry name" value="Endonuclease Chain A"/>
    <property type="match status" value="1"/>
</dbReference>
<evidence type="ECO:0000313" key="9">
    <source>
        <dbReference type="EMBL" id="CAI5731898.1"/>
    </source>
</evidence>
<keyword evidence="6" id="KW-0443">Lipid metabolism</keyword>
<keyword evidence="5" id="KW-0442">Lipid degradation</keyword>
<feature type="chain" id="PRO_5043830150" description="phospholipase D" evidence="7">
    <location>
        <begin position="32"/>
        <end position="541"/>
    </location>
</feature>
<dbReference type="GO" id="GO:0004630">
    <property type="term" value="F:phospholipase D activity"/>
    <property type="evidence" value="ECO:0007669"/>
    <property type="project" value="UniProtKB-EC"/>
</dbReference>